<keyword evidence="1" id="KW-1133">Transmembrane helix</keyword>
<dbReference type="EMBL" id="JAIXMP010000007">
    <property type="protein sequence ID" value="KAI9270556.1"/>
    <property type="molecule type" value="Genomic_DNA"/>
</dbReference>
<keyword evidence="1" id="KW-0472">Membrane</keyword>
<feature type="transmembrane region" description="Helical" evidence="1">
    <location>
        <begin position="136"/>
        <end position="155"/>
    </location>
</feature>
<dbReference type="Proteomes" id="UP001209540">
    <property type="component" value="Unassembled WGS sequence"/>
</dbReference>
<proteinExistence type="predicted"/>
<accession>A0AAD5PIA8</accession>
<evidence type="ECO:0000313" key="2">
    <source>
        <dbReference type="EMBL" id="KAI9270556.1"/>
    </source>
</evidence>
<gene>
    <name evidence="2" type="ORF">BDA99DRAFT_534667</name>
</gene>
<name>A0AAD5PIA8_9FUNG</name>
<reference evidence="2" key="2">
    <citation type="submission" date="2023-02" db="EMBL/GenBank/DDBJ databases">
        <authorList>
            <consortium name="DOE Joint Genome Institute"/>
            <person name="Mondo S.J."/>
            <person name="Chang Y."/>
            <person name="Wang Y."/>
            <person name="Ahrendt S."/>
            <person name="Andreopoulos W."/>
            <person name="Barry K."/>
            <person name="Beard J."/>
            <person name="Benny G.L."/>
            <person name="Blankenship S."/>
            <person name="Bonito G."/>
            <person name="Cuomo C."/>
            <person name="Desiro A."/>
            <person name="Gervers K.A."/>
            <person name="Hundley H."/>
            <person name="Kuo A."/>
            <person name="LaButti K."/>
            <person name="Lang B.F."/>
            <person name="Lipzen A."/>
            <person name="O'Donnell K."/>
            <person name="Pangilinan J."/>
            <person name="Reynolds N."/>
            <person name="Sandor L."/>
            <person name="Smith M.W."/>
            <person name="Tsang A."/>
            <person name="Grigoriev I.V."/>
            <person name="Stajich J.E."/>
            <person name="Spatafora J.W."/>
        </authorList>
    </citation>
    <scope>NUCLEOTIDE SEQUENCE</scope>
    <source>
        <strain evidence="2">RSA 2281</strain>
    </source>
</reference>
<protein>
    <submittedName>
        <fullName evidence="2">Uncharacterized protein</fullName>
    </submittedName>
</protein>
<sequence>MSKNFIIGIKESIRWLFKWIIYGAKCQRLKSPPALIKHVAKAKKKEGTIKNLITRKSKKEKEKREMNVIFRHKQGIYLILLTCSFEHDDDDLIIILPKESNSHISVTSKRKAANYIKLSTSILIITLKIITKWTVAFLTFYLVLNFELIELILLYNRVRTRNSKFCILTATKGQFERITNLYMALQYQKPFTLFAPSCFYCSANYKSVLCY</sequence>
<keyword evidence="1" id="KW-0812">Transmembrane</keyword>
<reference evidence="2" key="1">
    <citation type="journal article" date="2022" name="IScience">
        <title>Evolution of zygomycete secretomes and the origins of terrestrial fungal ecologies.</title>
        <authorList>
            <person name="Chang Y."/>
            <person name="Wang Y."/>
            <person name="Mondo S."/>
            <person name="Ahrendt S."/>
            <person name="Andreopoulos W."/>
            <person name="Barry K."/>
            <person name="Beard J."/>
            <person name="Benny G.L."/>
            <person name="Blankenship S."/>
            <person name="Bonito G."/>
            <person name="Cuomo C."/>
            <person name="Desiro A."/>
            <person name="Gervers K.A."/>
            <person name="Hundley H."/>
            <person name="Kuo A."/>
            <person name="LaButti K."/>
            <person name="Lang B.F."/>
            <person name="Lipzen A."/>
            <person name="O'Donnell K."/>
            <person name="Pangilinan J."/>
            <person name="Reynolds N."/>
            <person name="Sandor L."/>
            <person name="Smith M.E."/>
            <person name="Tsang A."/>
            <person name="Grigoriev I.V."/>
            <person name="Stajich J.E."/>
            <person name="Spatafora J.W."/>
        </authorList>
    </citation>
    <scope>NUCLEOTIDE SEQUENCE</scope>
    <source>
        <strain evidence="2">RSA 2281</strain>
    </source>
</reference>
<evidence type="ECO:0000256" key="1">
    <source>
        <dbReference type="SAM" id="Phobius"/>
    </source>
</evidence>
<organism evidence="2 3">
    <name type="scientific">Phascolomyces articulosus</name>
    <dbReference type="NCBI Taxonomy" id="60185"/>
    <lineage>
        <taxon>Eukaryota</taxon>
        <taxon>Fungi</taxon>
        <taxon>Fungi incertae sedis</taxon>
        <taxon>Mucoromycota</taxon>
        <taxon>Mucoromycotina</taxon>
        <taxon>Mucoromycetes</taxon>
        <taxon>Mucorales</taxon>
        <taxon>Lichtheimiaceae</taxon>
        <taxon>Phascolomyces</taxon>
    </lineage>
</organism>
<dbReference type="AlphaFoldDB" id="A0AAD5PIA8"/>
<evidence type="ECO:0000313" key="3">
    <source>
        <dbReference type="Proteomes" id="UP001209540"/>
    </source>
</evidence>
<keyword evidence="3" id="KW-1185">Reference proteome</keyword>
<comment type="caution">
    <text evidence="2">The sequence shown here is derived from an EMBL/GenBank/DDBJ whole genome shotgun (WGS) entry which is preliminary data.</text>
</comment>